<evidence type="ECO:0000256" key="1">
    <source>
        <dbReference type="ARBA" id="ARBA00004141"/>
    </source>
</evidence>
<accession>A0A2Z3JLQ2</accession>
<keyword evidence="2 5" id="KW-0812">Transmembrane</keyword>
<dbReference type="GO" id="GO:0016020">
    <property type="term" value="C:membrane"/>
    <property type="evidence" value="ECO:0007669"/>
    <property type="project" value="UniProtKB-SubCell"/>
</dbReference>
<sequence>MARMSSPSSPGPINPWQRMWTAPAATLLNMVQFGQGDAWARPLLLGAGLLSSLAPQVRAALAQMLPQNANVLGVALVSGLVLGGLQAFIWPALLQLACRWLGGQGTPRATRLAAAWSSLPVLLSYVLAPLGGSGDVADAGAALYGVVSLLLSAWTLALLVRSLGAAQRLTPFKAGLSVLLGGVLLFVALLAAGFLAALVLVALGISPQLP</sequence>
<dbReference type="EMBL" id="CP029494">
    <property type="protein sequence ID" value="AWN23789.1"/>
    <property type="molecule type" value="Genomic_DNA"/>
</dbReference>
<keyword evidence="4 5" id="KW-0472">Membrane</keyword>
<gene>
    <name evidence="7" type="ORF">DKM44_11595</name>
</gene>
<dbReference type="InterPro" id="IPR006977">
    <property type="entry name" value="Yip1_dom"/>
</dbReference>
<dbReference type="AlphaFoldDB" id="A0A2Z3JLQ2"/>
<keyword evidence="8" id="KW-1185">Reference proteome</keyword>
<evidence type="ECO:0000256" key="2">
    <source>
        <dbReference type="ARBA" id="ARBA00022692"/>
    </source>
</evidence>
<evidence type="ECO:0000313" key="7">
    <source>
        <dbReference type="EMBL" id="AWN23789.1"/>
    </source>
</evidence>
<dbReference type="KEGG" id="dez:DKM44_11595"/>
<evidence type="ECO:0000313" key="8">
    <source>
        <dbReference type="Proteomes" id="UP000245368"/>
    </source>
</evidence>
<proteinExistence type="predicted"/>
<reference evidence="7 8" key="1">
    <citation type="submission" date="2018-05" db="EMBL/GenBank/DDBJ databases">
        <title>Complete Genome Sequence of Deinococcus sp. strain 17bor-2.</title>
        <authorList>
            <person name="Srinivasan S."/>
        </authorList>
    </citation>
    <scope>NUCLEOTIDE SEQUENCE [LARGE SCALE GENOMIC DNA]</scope>
    <source>
        <strain evidence="7 8">17bor-2</strain>
    </source>
</reference>
<keyword evidence="3 5" id="KW-1133">Transmembrane helix</keyword>
<name>A0A2Z3JLQ2_9DEIO</name>
<evidence type="ECO:0000256" key="4">
    <source>
        <dbReference type="ARBA" id="ARBA00023136"/>
    </source>
</evidence>
<evidence type="ECO:0000259" key="6">
    <source>
        <dbReference type="Pfam" id="PF04893"/>
    </source>
</evidence>
<feature type="transmembrane region" description="Helical" evidence="5">
    <location>
        <begin position="112"/>
        <end position="130"/>
    </location>
</feature>
<dbReference type="OrthoDB" id="2987623at2"/>
<dbReference type="Proteomes" id="UP000245368">
    <property type="component" value="Chromosome"/>
</dbReference>
<feature type="domain" description="Yip1" evidence="6">
    <location>
        <begin position="19"/>
        <end position="190"/>
    </location>
</feature>
<feature type="transmembrane region" description="Helical" evidence="5">
    <location>
        <begin position="142"/>
        <end position="164"/>
    </location>
</feature>
<dbReference type="Pfam" id="PF04893">
    <property type="entry name" value="Yip1"/>
    <property type="match status" value="1"/>
</dbReference>
<evidence type="ECO:0000256" key="5">
    <source>
        <dbReference type="SAM" id="Phobius"/>
    </source>
</evidence>
<evidence type="ECO:0000256" key="3">
    <source>
        <dbReference type="ARBA" id="ARBA00022989"/>
    </source>
</evidence>
<feature type="transmembrane region" description="Helical" evidence="5">
    <location>
        <begin position="176"/>
        <end position="205"/>
    </location>
</feature>
<feature type="transmembrane region" description="Helical" evidence="5">
    <location>
        <begin position="69"/>
        <end position="91"/>
    </location>
</feature>
<comment type="subcellular location">
    <subcellularLocation>
        <location evidence="1">Membrane</location>
        <topology evidence="1">Multi-pass membrane protein</topology>
    </subcellularLocation>
</comment>
<protein>
    <recommendedName>
        <fullName evidence="6">Yip1 domain-containing protein</fullName>
    </recommendedName>
</protein>
<organism evidence="7 8">
    <name type="scientific">Deinococcus irradiatisoli</name>
    <dbReference type="NCBI Taxonomy" id="2202254"/>
    <lineage>
        <taxon>Bacteria</taxon>
        <taxon>Thermotogati</taxon>
        <taxon>Deinococcota</taxon>
        <taxon>Deinococci</taxon>
        <taxon>Deinococcales</taxon>
        <taxon>Deinococcaceae</taxon>
        <taxon>Deinococcus</taxon>
    </lineage>
</organism>